<dbReference type="InterPro" id="IPR011659">
    <property type="entry name" value="WD40"/>
</dbReference>
<evidence type="ECO:0008006" key="4">
    <source>
        <dbReference type="Google" id="ProtNLM"/>
    </source>
</evidence>
<comment type="caution">
    <text evidence="2">The sequence shown here is derived from an EMBL/GenBank/DDBJ whole genome shotgun (WGS) entry which is preliminary data.</text>
</comment>
<organism evidence="2 3">
    <name type="scientific">Actinomadura miaoliensis</name>
    <dbReference type="NCBI Taxonomy" id="430685"/>
    <lineage>
        <taxon>Bacteria</taxon>
        <taxon>Bacillati</taxon>
        <taxon>Actinomycetota</taxon>
        <taxon>Actinomycetes</taxon>
        <taxon>Streptosporangiales</taxon>
        <taxon>Thermomonosporaceae</taxon>
        <taxon>Actinomadura</taxon>
    </lineage>
</organism>
<dbReference type="Gene3D" id="3.40.50.1820">
    <property type="entry name" value="alpha/beta hydrolase"/>
    <property type="match status" value="1"/>
</dbReference>
<dbReference type="SUPFAM" id="SSF53474">
    <property type="entry name" value="alpha/beta-Hydrolases"/>
    <property type="match status" value="1"/>
</dbReference>
<reference evidence="3" key="1">
    <citation type="journal article" date="2019" name="Int. J. Syst. Evol. Microbiol.">
        <title>The Global Catalogue of Microorganisms (GCM) 10K type strain sequencing project: providing services to taxonomists for standard genome sequencing and annotation.</title>
        <authorList>
            <consortium name="The Broad Institute Genomics Platform"/>
            <consortium name="The Broad Institute Genome Sequencing Center for Infectious Disease"/>
            <person name="Wu L."/>
            <person name="Ma J."/>
        </authorList>
    </citation>
    <scope>NUCLEOTIDE SEQUENCE [LARGE SCALE GENOMIC DNA]</scope>
    <source>
        <strain evidence="3">JCM 16702</strain>
    </source>
</reference>
<dbReference type="RefSeq" id="WP_344938941.1">
    <property type="nucleotide sequence ID" value="NZ_BAAAZG010000001.1"/>
</dbReference>
<dbReference type="EMBL" id="BAAAZG010000001">
    <property type="protein sequence ID" value="GAA4053665.1"/>
    <property type="molecule type" value="Genomic_DNA"/>
</dbReference>
<name>A0ABP7UVD5_9ACTN</name>
<evidence type="ECO:0000256" key="1">
    <source>
        <dbReference type="ARBA" id="ARBA00009820"/>
    </source>
</evidence>
<keyword evidence="3" id="KW-1185">Reference proteome</keyword>
<dbReference type="InterPro" id="IPR011042">
    <property type="entry name" value="6-blade_b-propeller_TolB-like"/>
</dbReference>
<dbReference type="Gene3D" id="2.120.10.60">
    <property type="entry name" value="Tricorn protease N-terminal domain"/>
    <property type="match status" value="1"/>
</dbReference>
<sequence length="417" mass="45761">MPAYRDFVPRRSFQPTLALSPDAALVAYSSNVDGHFDLWARPVAGGAARRLTRLHGQAVRRIAWAPDGKSLLFTADREGDEQYRLYRVGLDDEILEDISTGPECQRVLAASPFSSDGRYLTYAANDRDSTVQDIIVRDTADDSERRFIPPPEVVFEPVGISPDGRWLLTAGFRSNSDIAAYLIDLQESSEPVCVTVAFGDGLYEPGPWMTDSSGFYLITDAWGEFKVAARYRIDDGTLEPIAQHEWDVEHIDAIDETVLWVVNRDGRSILHATHQGEPLPLPDLPLGVVTALALAPAAAPVVVLIDSATRPSEIAVLEPGTGVRYLTDTRPPALHVIDGIDPEPVTYTAFSGRRIHALLYRPNEPGPHPVVLSIHGGPEAQERPRHPDMRSITEAGEALSLHLSDRRSPSGPHLRAV</sequence>
<gene>
    <name evidence="2" type="ORF">GCM10022214_00220</name>
</gene>
<dbReference type="PANTHER" id="PTHR36842">
    <property type="entry name" value="PROTEIN TOLB HOMOLOG"/>
    <property type="match status" value="1"/>
</dbReference>
<comment type="similarity">
    <text evidence="1">Belongs to the TolB family.</text>
</comment>
<dbReference type="InterPro" id="IPR029058">
    <property type="entry name" value="AB_hydrolase_fold"/>
</dbReference>
<dbReference type="Pfam" id="PF07676">
    <property type="entry name" value="PD40"/>
    <property type="match status" value="1"/>
</dbReference>
<dbReference type="Gene3D" id="2.120.10.30">
    <property type="entry name" value="TolB, C-terminal domain"/>
    <property type="match status" value="1"/>
</dbReference>
<dbReference type="SUPFAM" id="SSF82171">
    <property type="entry name" value="DPP6 N-terminal domain-like"/>
    <property type="match status" value="1"/>
</dbReference>
<evidence type="ECO:0000313" key="3">
    <source>
        <dbReference type="Proteomes" id="UP001500683"/>
    </source>
</evidence>
<protein>
    <recommendedName>
        <fullName evidence="4">S9 family peptidase</fullName>
    </recommendedName>
</protein>
<accession>A0ABP7UVD5</accession>
<dbReference type="PANTHER" id="PTHR36842:SF1">
    <property type="entry name" value="PROTEIN TOLB"/>
    <property type="match status" value="1"/>
</dbReference>
<dbReference type="Proteomes" id="UP001500683">
    <property type="component" value="Unassembled WGS sequence"/>
</dbReference>
<proteinExistence type="inferred from homology"/>
<evidence type="ECO:0000313" key="2">
    <source>
        <dbReference type="EMBL" id="GAA4053665.1"/>
    </source>
</evidence>